<keyword evidence="3" id="KW-0378">Hydrolase</keyword>
<dbReference type="Gene3D" id="2.40.10.10">
    <property type="entry name" value="Trypsin-like serine proteases"/>
    <property type="match status" value="3"/>
</dbReference>
<keyword evidence="7" id="KW-0812">Transmembrane</keyword>
<comment type="similarity">
    <text evidence="1">Belongs to the peptidase S1 family.</text>
</comment>
<keyword evidence="7" id="KW-0472">Membrane</keyword>
<dbReference type="PRINTS" id="PR00722">
    <property type="entry name" value="CHYMOTRYPSIN"/>
</dbReference>
<proteinExistence type="inferred from homology"/>
<dbReference type="InterPro" id="IPR001314">
    <property type="entry name" value="Peptidase_S1A"/>
</dbReference>
<organism evidence="10 11">
    <name type="scientific">Phaedon cochleariae</name>
    <name type="common">Mustard beetle</name>
    <dbReference type="NCBI Taxonomy" id="80249"/>
    <lineage>
        <taxon>Eukaryota</taxon>
        <taxon>Metazoa</taxon>
        <taxon>Ecdysozoa</taxon>
        <taxon>Arthropoda</taxon>
        <taxon>Hexapoda</taxon>
        <taxon>Insecta</taxon>
        <taxon>Pterygota</taxon>
        <taxon>Neoptera</taxon>
        <taxon>Endopterygota</taxon>
        <taxon>Coleoptera</taxon>
        <taxon>Polyphaga</taxon>
        <taxon>Cucujiformia</taxon>
        <taxon>Chrysomeloidea</taxon>
        <taxon>Chrysomelidae</taxon>
        <taxon>Chrysomelinae</taxon>
        <taxon>Chrysomelini</taxon>
        <taxon>Phaedon</taxon>
    </lineage>
</organism>
<evidence type="ECO:0000256" key="6">
    <source>
        <dbReference type="SAM" id="MobiDB-lite"/>
    </source>
</evidence>
<evidence type="ECO:0000256" key="3">
    <source>
        <dbReference type="ARBA" id="ARBA00022801"/>
    </source>
</evidence>
<reference evidence="10" key="2">
    <citation type="submission" date="2022-10" db="EMBL/GenBank/DDBJ databases">
        <authorList>
            <consortium name="ENA_rothamsted_submissions"/>
            <consortium name="culmorum"/>
            <person name="King R."/>
        </authorList>
    </citation>
    <scope>NUCLEOTIDE SEQUENCE</scope>
</reference>
<evidence type="ECO:0000256" key="7">
    <source>
        <dbReference type="SAM" id="Phobius"/>
    </source>
</evidence>
<dbReference type="InterPro" id="IPR009003">
    <property type="entry name" value="Peptidase_S1_PA"/>
</dbReference>
<feature type="transmembrane region" description="Helical" evidence="7">
    <location>
        <begin position="329"/>
        <end position="346"/>
    </location>
</feature>
<feature type="chain" id="PRO_5040193221" description="Peptidase S1 domain-containing protein" evidence="8">
    <location>
        <begin position="22"/>
        <end position="349"/>
    </location>
</feature>
<evidence type="ECO:0000313" key="11">
    <source>
        <dbReference type="Proteomes" id="UP001153737"/>
    </source>
</evidence>
<keyword evidence="5" id="KW-1015">Disulfide bond</keyword>
<feature type="region of interest" description="Disordered" evidence="6">
    <location>
        <begin position="28"/>
        <end position="49"/>
    </location>
</feature>
<keyword evidence="2" id="KW-0645">Protease</keyword>
<dbReference type="PANTHER" id="PTHR24276:SF98">
    <property type="entry name" value="FI18310P1-RELATED"/>
    <property type="match status" value="1"/>
</dbReference>
<dbReference type="Pfam" id="PF00089">
    <property type="entry name" value="Trypsin"/>
    <property type="match status" value="1"/>
</dbReference>
<dbReference type="Proteomes" id="UP001153737">
    <property type="component" value="Chromosome 10"/>
</dbReference>
<dbReference type="GO" id="GO:0006508">
    <property type="term" value="P:proteolysis"/>
    <property type="evidence" value="ECO:0007669"/>
    <property type="project" value="UniProtKB-KW"/>
</dbReference>
<evidence type="ECO:0000256" key="1">
    <source>
        <dbReference type="ARBA" id="ARBA00007664"/>
    </source>
</evidence>
<dbReference type="SMART" id="SM00020">
    <property type="entry name" value="Tryp_SPc"/>
    <property type="match status" value="1"/>
</dbReference>
<accession>A0A9P0GMQ7</accession>
<keyword evidence="7" id="KW-1133">Transmembrane helix</keyword>
<keyword evidence="11" id="KW-1185">Reference proteome</keyword>
<dbReference type="OrthoDB" id="7850452at2759"/>
<dbReference type="PROSITE" id="PS50240">
    <property type="entry name" value="TRYPSIN_DOM"/>
    <property type="match status" value="1"/>
</dbReference>
<dbReference type="GO" id="GO:0004252">
    <property type="term" value="F:serine-type endopeptidase activity"/>
    <property type="evidence" value="ECO:0007669"/>
    <property type="project" value="InterPro"/>
</dbReference>
<dbReference type="AlphaFoldDB" id="A0A9P0GMQ7"/>
<evidence type="ECO:0000256" key="8">
    <source>
        <dbReference type="SAM" id="SignalP"/>
    </source>
</evidence>
<dbReference type="InterPro" id="IPR050430">
    <property type="entry name" value="Peptidase_S1"/>
</dbReference>
<name>A0A9P0GMQ7_PHACE</name>
<sequence length="349" mass="38884">MHSRLLICALVAFSFLCTVFADDETAEEVNPEQKAKDGNTKSSPSNDPHYEAKRYLYNNPYYASIRYPINYQYCAGTMISYYYAMTASQCVNNQARPNMYAVMDLANFVQGAYAPGAYPTGRWPPSYGPGFGPTYPAMYPPNYVPGPFAPYYQGSLSDYNPNVYSNDLWCHWSQISGMYPHPDYVRSTGENDIALLKLQAPVPRGVFPQLPKRPYQGDLMRSSGACGKERSVISWFRKGDTKPVGYATQFDCSHAYSKRKFGESVMCTTSLGADTCHFESGAPMMCGKIVYGILSMGSGCNESSPGVFTRVDRHLKFIRGVIKPRSGAMGIRMSGAVFFIYFLAWCSSM</sequence>
<evidence type="ECO:0000259" key="9">
    <source>
        <dbReference type="PROSITE" id="PS50240"/>
    </source>
</evidence>
<evidence type="ECO:0000256" key="2">
    <source>
        <dbReference type="ARBA" id="ARBA00022670"/>
    </source>
</evidence>
<reference evidence="10" key="1">
    <citation type="submission" date="2022-01" db="EMBL/GenBank/DDBJ databases">
        <authorList>
            <person name="King R."/>
        </authorList>
    </citation>
    <scope>NUCLEOTIDE SEQUENCE</scope>
</reference>
<evidence type="ECO:0000256" key="4">
    <source>
        <dbReference type="ARBA" id="ARBA00022825"/>
    </source>
</evidence>
<feature type="domain" description="Peptidase S1" evidence="9">
    <location>
        <begin position="60"/>
        <end position="349"/>
    </location>
</feature>
<dbReference type="PANTHER" id="PTHR24276">
    <property type="entry name" value="POLYSERASE-RELATED"/>
    <property type="match status" value="1"/>
</dbReference>
<protein>
    <recommendedName>
        <fullName evidence="9">Peptidase S1 domain-containing protein</fullName>
    </recommendedName>
</protein>
<evidence type="ECO:0000256" key="5">
    <source>
        <dbReference type="ARBA" id="ARBA00023157"/>
    </source>
</evidence>
<dbReference type="InterPro" id="IPR001254">
    <property type="entry name" value="Trypsin_dom"/>
</dbReference>
<dbReference type="SUPFAM" id="SSF50494">
    <property type="entry name" value="Trypsin-like serine proteases"/>
    <property type="match status" value="1"/>
</dbReference>
<evidence type="ECO:0000313" key="10">
    <source>
        <dbReference type="EMBL" id="CAH1117939.1"/>
    </source>
</evidence>
<dbReference type="InterPro" id="IPR043504">
    <property type="entry name" value="Peptidase_S1_PA_chymotrypsin"/>
</dbReference>
<feature type="signal peptide" evidence="8">
    <location>
        <begin position="1"/>
        <end position="21"/>
    </location>
</feature>
<gene>
    <name evidence="10" type="ORF">PHAECO_LOCUS1544</name>
</gene>
<keyword evidence="8" id="KW-0732">Signal</keyword>
<dbReference type="EMBL" id="OU896716">
    <property type="protein sequence ID" value="CAH1117939.1"/>
    <property type="molecule type" value="Genomic_DNA"/>
</dbReference>
<keyword evidence="4" id="KW-0720">Serine protease</keyword>